<feature type="compositionally biased region" description="Low complexity" evidence="1">
    <location>
        <begin position="160"/>
        <end position="169"/>
    </location>
</feature>
<feature type="region of interest" description="Disordered" evidence="1">
    <location>
        <begin position="153"/>
        <end position="192"/>
    </location>
</feature>
<feature type="compositionally biased region" description="Low complexity" evidence="1">
    <location>
        <begin position="61"/>
        <end position="84"/>
    </location>
</feature>
<keyword evidence="3" id="KW-1185">Reference proteome</keyword>
<proteinExistence type="predicted"/>
<gene>
    <name evidence="2" type="ORF">M0811_12861</name>
</gene>
<comment type="caution">
    <text evidence="2">The sequence shown here is derived from an EMBL/GenBank/DDBJ whole genome shotgun (WGS) entry which is preliminary data.</text>
</comment>
<organism evidence="2 3">
    <name type="scientific">Anaeramoeba ignava</name>
    <name type="common">Anaerobic marine amoeba</name>
    <dbReference type="NCBI Taxonomy" id="1746090"/>
    <lineage>
        <taxon>Eukaryota</taxon>
        <taxon>Metamonada</taxon>
        <taxon>Anaeramoebidae</taxon>
        <taxon>Anaeramoeba</taxon>
    </lineage>
</organism>
<accession>A0A9Q0R508</accession>
<evidence type="ECO:0000313" key="2">
    <source>
        <dbReference type="EMBL" id="KAJ5067509.1"/>
    </source>
</evidence>
<evidence type="ECO:0000313" key="3">
    <source>
        <dbReference type="Proteomes" id="UP001149090"/>
    </source>
</evidence>
<feature type="compositionally biased region" description="Basic and acidic residues" evidence="1">
    <location>
        <begin position="49"/>
        <end position="60"/>
    </location>
</feature>
<evidence type="ECO:0000256" key="1">
    <source>
        <dbReference type="SAM" id="MobiDB-lite"/>
    </source>
</evidence>
<name>A0A9Q0R508_ANAIG</name>
<feature type="compositionally biased region" description="Low complexity" evidence="1">
    <location>
        <begin position="32"/>
        <end position="43"/>
    </location>
</feature>
<feature type="compositionally biased region" description="Basic residues" evidence="1">
    <location>
        <begin position="9"/>
        <end position="22"/>
    </location>
</feature>
<protein>
    <submittedName>
        <fullName evidence="2">Uncharacterized protein</fullName>
    </submittedName>
</protein>
<reference evidence="2" key="1">
    <citation type="submission" date="2022-10" db="EMBL/GenBank/DDBJ databases">
        <title>Novel sulphate-reducing endosymbionts in the free-living metamonad Anaeramoeba.</title>
        <authorList>
            <person name="Jerlstrom-Hultqvist J."/>
            <person name="Cepicka I."/>
            <person name="Gallot-Lavallee L."/>
            <person name="Salas-Leiva D."/>
            <person name="Curtis B.A."/>
            <person name="Zahonova K."/>
            <person name="Pipaliya S."/>
            <person name="Dacks J."/>
            <person name="Roger A.J."/>
        </authorList>
    </citation>
    <scope>NUCLEOTIDE SEQUENCE</scope>
    <source>
        <strain evidence="2">BMAN</strain>
    </source>
</reference>
<dbReference type="AlphaFoldDB" id="A0A9Q0R508"/>
<sequence length="192" mass="22736">MEEIEEIPKKRKTNQSKHKISQKKWQITNIPQNNTQKSQSLKKSQIKKSNKEIFIVDHNPKFNSKNSKNSKNSNPKFNSKNSSNHLLNIKQKLISNPQDFLNQKNIWKGKSIEKNKQEEVLNKLQKDSQKFQLDPFDLDYDKGKTKKIRKNKLDNSKIFNSNSNSNSNSFQTIYDQKRKRKIEKKKQFLNSN</sequence>
<dbReference type="EMBL" id="JAPDFW010000126">
    <property type="protein sequence ID" value="KAJ5067509.1"/>
    <property type="molecule type" value="Genomic_DNA"/>
</dbReference>
<dbReference type="Proteomes" id="UP001149090">
    <property type="component" value="Unassembled WGS sequence"/>
</dbReference>
<feature type="region of interest" description="Disordered" evidence="1">
    <location>
        <begin position="1"/>
        <end position="85"/>
    </location>
</feature>